<dbReference type="Pfam" id="PF24397">
    <property type="entry name" value="VNG_1110C"/>
    <property type="match status" value="1"/>
</dbReference>
<evidence type="ECO:0000313" key="2">
    <source>
        <dbReference type="Proteomes" id="UP000054387"/>
    </source>
</evidence>
<dbReference type="AlphaFoldDB" id="A0A0W1R971"/>
<dbReference type="STRING" id="1514971.AUR64_09585"/>
<dbReference type="InterPro" id="IPR056231">
    <property type="entry name" value="VNG_1110C-like"/>
</dbReference>
<dbReference type="EMBL" id="LOPU01000018">
    <property type="protein sequence ID" value="KTG09870.1"/>
    <property type="molecule type" value="Genomic_DNA"/>
</dbReference>
<reference evidence="1 2" key="1">
    <citation type="submission" date="2015-12" db="EMBL/GenBank/DDBJ databases">
        <title>Haloprofundus marisrubri gen. nov., sp. nov., an extremely halophilic archaeon isolated from the Discovery deep brine-seawater interface in the Red Sea.</title>
        <authorList>
            <person name="Zhang G."/>
            <person name="Stingl U."/>
            <person name="Rashid M."/>
        </authorList>
    </citation>
    <scope>NUCLEOTIDE SEQUENCE [LARGE SCALE GENOMIC DNA]</scope>
    <source>
        <strain evidence="1 2">SB9</strain>
    </source>
</reference>
<comment type="caution">
    <text evidence="1">The sequence shown here is derived from an EMBL/GenBank/DDBJ whole genome shotgun (WGS) entry which is preliminary data.</text>
</comment>
<gene>
    <name evidence="1" type="ORF">AUR64_09585</name>
</gene>
<dbReference type="Proteomes" id="UP000054387">
    <property type="component" value="Unassembled WGS sequence"/>
</dbReference>
<protein>
    <submittedName>
        <fullName evidence="1">Uncharacterized protein</fullName>
    </submittedName>
</protein>
<organism evidence="1 2">
    <name type="scientific">Haloprofundus marisrubri</name>
    <dbReference type="NCBI Taxonomy" id="1514971"/>
    <lineage>
        <taxon>Archaea</taxon>
        <taxon>Methanobacteriati</taxon>
        <taxon>Methanobacteriota</taxon>
        <taxon>Stenosarchaea group</taxon>
        <taxon>Halobacteria</taxon>
        <taxon>Halobacteriales</taxon>
        <taxon>Haloferacaceae</taxon>
        <taxon>Haloprofundus</taxon>
    </lineage>
</organism>
<name>A0A0W1R971_9EURY</name>
<evidence type="ECO:0000313" key="1">
    <source>
        <dbReference type="EMBL" id="KTG09870.1"/>
    </source>
</evidence>
<dbReference type="OrthoDB" id="268322at2157"/>
<proteinExistence type="predicted"/>
<accession>A0A0W1R971</accession>
<dbReference type="RefSeq" id="WP_058581225.1">
    <property type="nucleotide sequence ID" value="NZ_LOPU01000018.1"/>
</dbReference>
<sequence>MPDPVKLRDSTEIVLPCASLDGLREELESQFTVTVFSRKNARCRIIGSPVEIKAASEYLSRHGITLP</sequence>
<keyword evidence="2" id="KW-1185">Reference proteome</keyword>